<comment type="caution">
    <text evidence="2">The sequence shown here is derived from an EMBL/GenBank/DDBJ whole genome shotgun (WGS) entry which is preliminary data.</text>
</comment>
<dbReference type="EMBL" id="JAUSUO010000001">
    <property type="protein sequence ID" value="MDQ0341950.1"/>
    <property type="molecule type" value="Genomic_DNA"/>
</dbReference>
<evidence type="ECO:0000313" key="2">
    <source>
        <dbReference type="EMBL" id="MDQ0341950.1"/>
    </source>
</evidence>
<dbReference type="SUPFAM" id="SSF53300">
    <property type="entry name" value="vWA-like"/>
    <property type="match status" value="1"/>
</dbReference>
<protein>
    <submittedName>
        <fullName evidence="2">Nitric oxide reductase activation protein</fullName>
    </submittedName>
</protein>
<accession>A0ABU0D0M4</accession>
<keyword evidence="3" id="KW-1185">Reference proteome</keyword>
<organism evidence="2 3">
    <name type="scientific">Lederbergia wuyishanensis</name>
    <dbReference type="NCBI Taxonomy" id="1347903"/>
    <lineage>
        <taxon>Bacteria</taxon>
        <taxon>Bacillati</taxon>
        <taxon>Bacillota</taxon>
        <taxon>Bacilli</taxon>
        <taxon>Bacillales</taxon>
        <taxon>Bacillaceae</taxon>
        <taxon>Lederbergia</taxon>
    </lineage>
</organism>
<dbReference type="SMART" id="SM00327">
    <property type="entry name" value="VWA"/>
    <property type="match status" value="1"/>
</dbReference>
<reference evidence="2 3" key="1">
    <citation type="submission" date="2023-07" db="EMBL/GenBank/DDBJ databases">
        <title>Genomic Encyclopedia of Type Strains, Phase IV (KMG-IV): sequencing the most valuable type-strain genomes for metagenomic binning, comparative biology and taxonomic classification.</title>
        <authorList>
            <person name="Goeker M."/>
        </authorList>
    </citation>
    <scope>NUCLEOTIDE SEQUENCE [LARGE SCALE GENOMIC DNA]</scope>
    <source>
        <strain evidence="2 3">DSM 27848</strain>
    </source>
</reference>
<dbReference type="Proteomes" id="UP001232343">
    <property type="component" value="Unassembled WGS sequence"/>
</dbReference>
<dbReference type="InterPro" id="IPR036465">
    <property type="entry name" value="vWFA_dom_sf"/>
</dbReference>
<sequence length="639" mass="74142">MNMYRFINFNDEKIDSLLLMELADLTKTLAKDEEYKTEFRVHSYINKVEKQIYVSHFWNHRPEMDMKAGMKSDVFLRAYGNIYFTDDQEVNKYGNWCETRKIPRFAKQLFALAEDVRIEEQCKKSRPGMGQEFRVRRNIYNNYFETQLKVNRERSNFLDAIFSLVYLIMNSDTPFFSLPELHENVDSIMPLMKNKVELFFDASSTAEVAEICRSIVEILENNTNRDMINDYFHLYIPPIEKQDMLFNDLLRKDPLVNDDKSDEENSGKEEIYEEELKTWHRETEKPGDSFLQFDLNQGTKTDMLTNDAREGEAGDQALAIIQGATKKTTNKDFSSLEAIEKKDSVLSSSKAPYGIENKHAEAIFITKLPPQSEHISNYHLLKNNVQLYQKRLKKSIDLTLEHKKILPRSDLQFGKLNRKLIRFFTEEQPRIFHKRMDESKDIDAAFSLLIDCSASMEDKMAETKKGIILFHEALKSVKVPHEIIGFWEDANEASANKQPNYFKRVIDFTTSLMGQSGPEIMQLEPKEDNRDGFAIRIISEGLLKRLEKQKFLIVFSDGEPAAFGYNQNGIMDTHAAVTEARKKGIEVFNILLSQYGVGDEQRKVFQNIYGPYSLVAQTVSELPDLLLPLLKKLLLKSII</sequence>
<gene>
    <name evidence="2" type="ORF">J2S14_000743</name>
</gene>
<dbReference type="Gene3D" id="3.40.50.410">
    <property type="entry name" value="von Willebrand factor, type A domain"/>
    <property type="match status" value="1"/>
</dbReference>
<dbReference type="InterPro" id="IPR051928">
    <property type="entry name" value="NorD/CobT"/>
</dbReference>
<proteinExistence type="predicted"/>
<evidence type="ECO:0000313" key="3">
    <source>
        <dbReference type="Proteomes" id="UP001232343"/>
    </source>
</evidence>
<dbReference type="CDD" id="cd01454">
    <property type="entry name" value="vWA_norD_type"/>
    <property type="match status" value="1"/>
</dbReference>
<dbReference type="PANTHER" id="PTHR41248:SF1">
    <property type="entry name" value="NORD PROTEIN"/>
    <property type="match status" value="1"/>
</dbReference>
<dbReference type="PANTHER" id="PTHR41248">
    <property type="entry name" value="NORD PROTEIN"/>
    <property type="match status" value="1"/>
</dbReference>
<name>A0ABU0D0M4_9BACI</name>
<evidence type="ECO:0000259" key="1">
    <source>
        <dbReference type="SMART" id="SM00327"/>
    </source>
</evidence>
<feature type="domain" description="VWFA" evidence="1">
    <location>
        <begin position="443"/>
        <end position="634"/>
    </location>
</feature>
<dbReference type="InterPro" id="IPR002035">
    <property type="entry name" value="VWF_A"/>
</dbReference>